<dbReference type="InterPro" id="IPR036236">
    <property type="entry name" value="Znf_C2H2_sf"/>
</dbReference>
<evidence type="ECO:0000259" key="10">
    <source>
        <dbReference type="PROSITE" id="PS50805"/>
    </source>
</evidence>
<dbReference type="Gene3D" id="6.10.140.140">
    <property type="match status" value="1"/>
</dbReference>
<dbReference type="Pfam" id="PF00096">
    <property type="entry name" value="zf-C2H2"/>
    <property type="match status" value="7"/>
</dbReference>
<name>S7MHP1_MYOBR</name>
<dbReference type="SMART" id="SM00349">
    <property type="entry name" value="KRAB"/>
    <property type="match status" value="1"/>
</dbReference>
<evidence type="ECO:0000256" key="6">
    <source>
        <dbReference type="ARBA" id="ARBA00022833"/>
    </source>
</evidence>
<keyword evidence="3" id="KW-0479">Metal-binding</keyword>
<feature type="domain" description="C2H2-type" evidence="9">
    <location>
        <begin position="270"/>
        <end position="297"/>
    </location>
</feature>
<dbReference type="SUPFAM" id="SSF109640">
    <property type="entry name" value="KRAB domain (Kruppel-associated box)"/>
    <property type="match status" value="1"/>
</dbReference>
<feature type="domain" description="C2H2-type" evidence="9">
    <location>
        <begin position="298"/>
        <end position="325"/>
    </location>
</feature>
<dbReference type="PROSITE" id="PS00028">
    <property type="entry name" value="ZINC_FINGER_C2H2_1"/>
    <property type="match status" value="7"/>
</dbReference>
<evidence type="ECO:0000256" key="1">
    <source>
        <dbReference type="ARBA" id="ARBA00004123"/>
    </source>
</evidence>
<dbReference type="Proteomes" id="UP000052978">
    <property type="component" value="Unassembled WGS sequence"/>
</dbReference>
<evidence type="ECO:0000256" key="4">
    <source>
        <dbReference type="ARBA" id="ARBA00022737"/>
    </source>
</evidence>
<sequence>MDLVFGNQCNECEVMNFEDVAIAFSQEELGILDEAQRLLYCDVMLEVFAVVSSIGCWHKMEDEEASSDQSVYIQGESQVRASKTAAATQKTFLCKQCFSVLQRILHLTGSHAADFEQKAFCTDVCVGDFCFSANPHQQQRNECGQGPWKQAMDRASFVNRCSFSLSLVTSTRREVGKDLQPNSELPQHQATLKTEELHCGSEISQEFLDGKSHHQWGDCENAASHNLEDVKCQGGFSEEVIFECDKCREVFRRIFNLIQHKRVHTGEQLYECHECGVSFRLRAHLTRHHRVHTGEKPYECSECGKSFSQKSNLIEHLKVHSGEKPYECTECGKSFSRKSNLIMHLKVHTGEKPYECTECGKSFSRKSNLIMHLKVHTGEKPYECTECGKSFSVRSTLIKHQRVHTGEKPYECTECGKSFCQKSSLIKHLRVHSGEKC</sequence>
<dbReference type="Gene3D" id="3.30.160.60">
    <property type="entry name" value="Classic Zinc Finger"/>
    <property type="match status" value="7"/>
</dbReference>
<dbReference type="GO" id="GO:1990904">
    <property type="term" value="C:ribonucleoprotein complex"/>
    <property type="evidence" value="ECO:0007669"/>
    <property type="project" value="UniProtKB-KW"/>
</dbReference>
<gene>
    <name evidence="11" type="ORF">D623_10001355</name>
</gene>
<evidence type="ECO:0000256" key="2">
    <source>
        <dbReference type="ARBA" id="ARBA00006991"/>
    </source>
</evidence>
<dbReference type="PROSITE" id="PS50157">
    <property type="entry name" value="ZINC_FINGER_C2H2_2"/>
    <property type="match status" value="7"/>
</dbReference>
<comment type="subcellular location">
    <subcellularLocation>
        <location evidence="1">Nucleus</location>
    </subcellularLocation>
</comment>
<reference evidence="11 12" key="1">
    <citation type="journal article" date="2013" name="Nat. Commun.">
        <title>Genome analysis reveals insights into physiology and longevity of the Brandt's bat Myotis brandtii.</title>
        <authorList>
            <person name="Seim I."/>
            <person name="Fang X."/>
            <person name="Xiong Z."/>
            <person name="Lobanov A.V."/>
            <person name="Huang Z."/>
            <person name="Ma S."/>
            <person name="Feng Y."/>
            <person name="Turanov A.A."/>
            <person name="Zhu Y."/>
            <person name="Lenz T.L."/>
            <person name="Gerashchenko M.V."/>
            <person name="Fan D."/>
            <person name="Hee Yim S."/>
            <person name="Yao X."/>
            <person name="Jordan D."/>
            <person name="Xiong Y."/>
            <person name="Ma Y."/>
            <person name="Lyapunov A.N."/>
            <person name="Chen G."/>
            <person name="Kulakova O.I."/>
            <person name="Sun Y."/>
            <person name="Lee S.G."/>
            <person name="Bronson R.T."/>
            <person name="Moskalev A.A."/>
            <person name="Sunyaev S.R."/>
            <person name="Zhang G."/>
            <person name="Krogh A."/>
            <person name="Wang J."/>
            <person name="Gladyshev V.N."/>
        </authorList>
    </citation>
    <scope>NUCLEOTIDE SEQUENCE [LARGE SCALE GENOMIC DNA]</scope>
</reference>
<dbReference type="FunFam" id="3.30.160.60:FF:002254">
    <property type="entry name" value="Zinc finger protein 540"/>
    <property type="match status" value="3"/>
</dbReference>
<accession>S7MHP1</accession>
<dbReference type="GO" id="GO:0005634">
    <property type="term" value="C:nucleus"/>
    <property type="evidence" value="ECO:0007669"/>
    <property type="project" value="UniProtKB-SubCell"/>
</dbReference>
<dbReference type="InterPro" id="IPR001909">
    <property type="entry name" value="KRAB"/>
</dbReference>
<organism evidence="11 12">
    <name type="scientific">Myotis brandtii</name>
    <name type="common">Brandt's bat</name>
    <dbReference type="NCBI Taxonomy" id="109478"/>
    <lineage>
        <taxon>Eukaryota</taxon>
        <taxon>Metazoa</taxon>
        <taxon>Chordata</taxon>
        <taxon>Craniata</taxon>
        <taxon>Vertebrata</taxon>
        <taxon>Euteleostomi</taxon>
        <taxon>Mammalia</taxon>
        <taxon>Eutheria</taxon>
        <taxon>Laurasiatheria</taxon>
        <taxon>Chiroptera</taxon>
        <taxon>Yangochiroptera</taxon>
        <taxon>Vespertilionidae</taxon>
        <taxon>Myotis</taxon>
    </lineage>
</organism>
<dbReference type="GO" id="GO:0008270">
    <property type="term" value="F:zinc ion binding"/>
    <property type="evidence" value="ECO:0007669"/>
    <property type="project" value="UniProtKB-KW"/>
</dbReference>
<keyword evidence="6" id="KW-0862">Zinc</keyword>
<dbReference type="InterPro" id="IPR013087">
    <property type="entry name" value="Znf_C2H2_type"/>
</dbReference>
<dbReference type="PANTHER" id="PTHR24409">
    <property type="entry name" value="ZINC FINGER PROTEIN 142"/>
    <property type="match status" value="1"/>
</dbReference>
<dbReference type="AlphaFoldDB" id="S7MHP1"/>
<keyword evidence="12" id="KW-1185">Reference proteome</keyword>
<protein>
    <submittedName>
        <fullName evidence="11">Zinc finger protein interacting with ribonucleoprotein K</fullName>
    </submittedName>
</protein>
<evidence type="ECO:0000313" key="11">
    <source>
        <dbReference type="EMBL" id="EPQ03889.1"/>
    </source>
</evidence>
<dbReference type="InterPro" id="IPR036051">
    <property type="entry name" value="KRAB_dom_sf"/>
</dbReference>
<evidence type="ECO:0000256" key="3">
    <source>
        <dbReference type="ARBA" id="ARBA00022723"/>
    </source>
</evidence>
<feature type="domain" description="C2H2-type" evidence="9">
    <location>
        <begin position="410"/>
        <end position="437"/>
    </location>
</feature>
<keyword evidence="7" id="KW-0539">Nucleus</keyword>
<evidence type="ECO:0000313" key="12">
    <source>
        <dbReference type="Proteomes" id="UP000052978"/>
    </source>
</evidence>
<dbReference type="FunFam" id="3.30.160.60:FF:002343">
    <property type="entry name" value="Zinc finger protein 33A"/>
    <property type="match status" value="2"/>
</dbReference>
<keyword evidence="11" id="KW-0687">Ribonucleoprotein</keyword>
<feature type="domain" description="KRAB" evidence="10">
    <location>
        <begin position="15"/>
        <end position="91"/>
    </location>
</feature>
<dbReference type="GO" id="GO:0000981">
    <property type="term" value="F:DNA-binding transcription factor activity, RNA polymerase II-specific"/>
    <property type="evidence" value="ECO:0007669"/>
    <property type="project" value="TreeGrafter"/>
</dbReference>
<evidence type="ECO:0000256" key="5">
    <source>
        <dbReference type="ARBA" id="ARBA00022771"/>
    </source>
</evidence>
<feature type="domain" description="C2H2-type" evidence="9">
    <location>
        <begin position="242"/>
        <end position="269"/>
    </location>
</feature>
<feature type="domain" description="C2H2-type" evidence="9">
    <location>
        <begin position="354"/>
        <end position="381"/>
    </location>
</feature>
<evidence type="ECO:0000256" key="8">
    <source>
        <dbReference type="PROSITE-ProRule" id="PRU00042"/>
    </source>
</evidence>
<dbReference type="CDD" id="cd07765">
    <property type="entry name" value="KRAB_A-box"/>
    <property type="match status" value="1"/>
</dbReference>
<dbReference type="PANTHER" id="PTHR24409:SF331">
    <property type="entry name" value="ZINC FINGER PROTEIN 322A"/>
    <property type="match status" value="1"/>
</dbReference>
<feature type="domain" description="C2H2-type" evidence="9">
    <location>
        <begin position="382"/>
        <end position="409"/>
    </location>
</feature>
<dbReference type="PROSITE" id="PS50805">
    <property type="entry name" value="KRAB"/>
    <property type="match status" value="1"/>
</dbReference>
<feature type="domain" description="C2H2-type" evidence="9">
    <location>
        <begin position="326"/>
        <end position="353"/>
    </location>
</feature>
<dbReference type="SMART" id="SM00355">
    <property type="entry name" value="ZnF_C2H2"/>
    <property type="match status" value="7"/>
</dbReference>
<evidence type="ECO:0000256" key="7">
    <source>
        <dbReference type="ARBA" id="ARBA00023242"/>
    </source>
</evidence>
<dbReference type="SUPFAM" id="SSF57667">
    <property type="entry name" value="beta-beta-alpha zinc fingers"/>
    <property type="match status" value="4"/>
</dbReference>
<keyword evidence="5 8" id="KW-0863">Zinc-finger</keyword>
<keyword evidence="4" id="KW-0677">Repeat</keyword>
<proteinExistence type="inferred from homology"/>
<dbReference type="FunFam" id="3.30.160.60:FF:000295">
    <property type="entry name" value="zinc finger protein 19"/>
    <property type="match status" value="1"/>
</dbReference>
<dbReference type="Pfam" id="PF01352">
    <property type="entry name" value="KRAB"/>
    <property type="match status" value="1"/>
</dbReference>
<evidence type="ECO:0000259" key="9">
    <source>
        <dbReference type="PROSITE" id="PS50157"/>
    </source>
</evidence>
<dbReference type="EMBL" id="KE161444">
    <property type="protein sequence ID" value="EPQ03889.1"/>
    <property type="molecule type" value="Genomic_DNA"/>
</dbReference>
<comment type="similarity">
    <text evidence="2">Belongs to the krueppel C2H2-type zinc-finger protein family.</text>
</comment>
<dbReference type="GO" id="GO:0000977">
    <property type="term" value="F:RNA polymerase II transcription regulatory region sequence-specific DNA binding"/>
    <property type="evidence" value="ECO:0007669"/>
    <property type="project" value="TreeGrafter"/>
</dbReference>